<dbReference type="Proteomes" id="UP000178870">
    <property type="component" value="Unassembled WGS sequence"/>
</dbReference>
<evidence type="ECO:0000256" key="1">
    <source>
        <dbReference type="SAM" id="MobiDB-lite"/>
    </source>
</evidence>
<feature type="compositionally biased region" description="Low complexity" evidence="1">
    <location>
        <begin position="142"/>
        <end position="155"/>
    </location>
</feature>
<proteinExistence type="predicted"/>
<comment type="caution">
    <text evidence="2">The sequence shown here is derived from an EMBL/GenBank/DDBJ whole genome shotgun (WGS) entry which is preliminary data.</text>
</comment>
<feature type="region of interest" description="Disordered" evidence="1">
    <location>
        <begin position="122"/>
        <end position="164"/>
    </location>
</feature>
<dbReference type="EMBL" id="MGGP01000022">
    <property type="protein sequence ID" value="OGM31650.1"/>
    <property type="molecule type" value="Genomic_DNA"/>
</dbReference>
<feature type="region of interest" description="Disordered" evidence="1">
    <location>
        <begin position="183"/>
        <end position="227"/>
    </location>
</feature>
<evidence type="ECO:0000313" key="2">
    <source>
        <dbReference type="EMBL" id="OGM31650.1"/>
    </source>
</evidence>
<accession>A0A1F7YWP4</accession>
<gene>
    <name evidence="2" type="ORF">A2803_04445</name>
</gene>
<protein>
    <submittedName>
        <fullName evidence="2">Uncharacterized protein</fullName>
    </submittedName>
</protein>
<dbReference type="AlphaFoldDB" id="A0A1F7YWP4"/>
<feature type="compositionally biased region" description="Gly residues" evidence="1">
    <location>
        <begin position="126"/>
        <end position="141"/>
    </location>
</feature>
<sequence length="227" mass="22869">MKKQPALIAAVAIAAVLGVIVLIFAASRGGGGTPQREINSVSVQKDGNTLTVSRDGTVSYKTSEGIFEDFWDSDKTDTFFAYINGKYTGSGELVTGGGNYISINGGAASYILGEDELIDQVEEETGGGGTGGTGGSGGSGGFPTPAGATPTPSSPGQGGGGGTGGSSECLYWRLSYCVRPRTPIPTHSATPVPAEIREPDCGANTQTGKTVIGNDLCISTPSPTPTP</sequence>
<name>A0A1F7YWP4_9BACT</name>
<reference evidence="2 3" key="1">
    <citation type="journal article" date="2016" name="Nat. Commun.">
        <title>Thousands of microbial genomes shed light on interconnected biogeochemical processes in an aquifer system.</title>
        <authorList>
            <person name="Anantharaman K."/>
            <person name="Brown C.T."/>
            <person name="Hug L.A."/>
            <person name="Sharon I."/>
            <person name="Castelle C.J."/>
            <person name="Probst A.J."/>
            <person name="Thomas B.C."/>
            <person name="Singh A."/>
            <person name="Wilkins M.J."/>
            <person name="Karaoz U."/>
            <person name="Brodie E.L."/>
            <person name="Williams K.H."/>
            <person name="Hubbard S.S."/>
            <person name="Banfield J.F."/>
        </authorList>
    </citation>
    <scope>NUCLEOTIDE SEQUENCE [LARGE SCALE GENOMIC DNA]</scope>
</reference>
<organism evidence="2 3">
    <name type="scientific">Candidatus Woesebacteria bacterium RIFCSPHIGHO2_01_FULL_44_21</name>
    <dbReference type="NCBI Taxonomy" id="1802503"/>
    <lineage>
        <taxon>Bacteria</taxon>
        <taxon>Candidatus Woeseibacteriota</taxon>
    </lineage>
</organism>
<evidence type="ECO:0000313" key="3">
    <source>
        <dbReference type="Proteomes" id="UP000178870"/>
    </source>
</evidence>